<protein>
    <recommendedName>
        <fullName evidence="3">Tyr recombinase domain-containing protein</fullName>
    </recommendedName>
</protein>
<reference evidence="1 2" key="1">
    <citation type="submission" date="2016-11" db="EMBL/GenBank/DDBJ databases">
        <title>Mixed transmission modes and dynamic genome evolution in an obligate animal-bacterial symbiosis.</title>
        <authorList>
            <person name="Russell S.L."/>
            <person name="Corbett-Detig R.B."/>
            <person name="Cavanaugh C.M."/>
        </authorList>
    </citation>
    <scope>NUCLEOTIDE SEQUENCE [LARGE SCALE GENOMIC DNA]</scope>
    <source>
        <strain evidence="1">Sp-SM6</strain>
    </source>
</reference>
<gene>
    <name evidence="1" type="ORF">BOW52_01885</name>
</gene>
<evidence type="ECO:0008006" key="3">
    <source>
        <dbReference type="Google" id="ProtNLM"/>
    </source>
</evidence>
<dbReference type="SUPFAM" id="SSF56349">
    <property type="entry name" value="DNA breaking-rejoining enzymes"/>
    <property type="match status" value="1"/>
</dbReference>
<dbReference type="InterPro" id="IPR011010">
    <property type="entry name" value="DNA_brk_join_enz"/>
</dbReference>
<dbReference type="EMBL" id="MPRK01000017">
    <property type="protein sequence ID" value="OOZ42708.1"/>
    <property type="molecule type" value="Genomic_DNA"/>
</dbReference>
<dbReference type="OrthoDB" id="8914001at2"/>
<dbReference type="GO" id="GO:0003677">
    <property type="term" value="F:DNA binding"/>
    <property type="evidence" value="ECO:0007669"/>
    <property type="project" value="InterPro"/>
</dbReference>
<dbReference type="AlphaFoldDB" id="A0A1T2LC82"/>
<evidence type="ECO:0000313" key="2">
    <source>
        <dbReference type="Proteomes" id="UP000190198"/>
    </source>
</evidence>
<comment type="caution">
    <text evidence="1">The sequence shown here is derived from an EMBL/GenBank/DDBJ whole genome shotgun (WGS) entry which is preliminary data.</text>
</comment>
<evidence type="ECO:0000313" key="1">
    <source>
        <dbReference type="EMBL" id="OOZ42708.1"/>
    </source>
</evidence>
<dbReference type="RefSeq" id="WP_135568000.1">
    <property type="nucleotide sequence ID" value="NZ_MPRK01000017.1"/>
</dbReference>
<name>A0A1T2LC82_9GAMM</name>
<dbReference type="Proteomes" id="UP000190198">
    <property type="component" value="Unassembled WGS sequence"/>
</dbReference>
<sequence>MPRNEALSMELDVTTSGVDLPPGEAAEVIEILKYARNRVLPFDGLFQAEWLLTDIRALTWHTTRKGKGGLVSGRWVGTEKIEWNQILPNGHYLGDEQYSPLLETLQKTSFLLRSGMLTGKPVGNRHWKYVTTTLINLGRYMVLHEHRYKPKEYALSLLDQSGLNHFVVEYAKGGLSLALEIPQRILSYFYGSAFGQACPEALYSSLFSLDDRLCKEIYEWAKDAQNLMMPIKSGAYKGRRVFSVVAIAKIANCEQNLLVNQKMRAFLRQFEIELQEHDLLVPANAVTRHPSHKAPLLKDALSASLTQNAVTAVTNHIALSLSSHRHLPGKSPNPAYLSIRKARTHASQWGFPAGRTPLMPVDIGLRYLNGALTLVHRYGDLAVSLYLEFLRQAKEVSGLSAWKTQAKHREIFASLIGVPKYALLRSDFDIGQFHANTHANKGAESMDAHRLIGHVVASCVILIAILKPSRDEELLELGRDCISLIEGDGYYLDFALGKSNVGEAYEATSKPIPYKTAKAIELVKGLGKGIDGILGTDTSDRLFVLPGKGVANIKGVGKNGINRKLDLFGDLLGIRLDDHQRRWYVRVHEMRKFFLLLFFWQGRFGVLDAAREIAGHTDVEHIYRYMEANYPRESFTEIEADYAVNCLSSIDQYTQFGEVDSGLERLREMVCDHFGVSSLEFVPTGEWEQYVRDLREDDHFKLEPHSIKAAGDGLVEDIAISFIVSECLSDAA</sequence>
<keyword evidence="2" id="KW-1185">Reference proteome</keyword>
<proteinExistence type="predicted"/>
<accession>A0A1T2LC82</accession>
<organism evidence="1 2">
    <name type="scientific">Solemya elarraichensis gill symbiont</name>
    <dbReference type="NCBI Taxonomy" id="1918949"/>
    <lineage>
        <taxon>Bacteria</taxon>
        <taxon>Pseudomonadati</taxon>
        <taxon>Pseudomonadota</taxon>
        <taxon>Gammaproteobacteria</taxon>
        <taxon>sulfur-oxidizing symbionts</taxon>
    </lineage>
</organism>